<dbReference type="InterPro" id="IPR005653">
    <property type="entry name" value="OstA-like_N"/>
</dbReference>
<feature type="region of interest" description="Disordered" evidence="1">
    <location>
        <begin position="763"/>
        <end position="833"/>
    </location>
</feature>
<reference evidence="4 5" key="1">
    <citation type="submission" date="2020-04" db="EMBL/GenBank/DDBJ databases">
        <title>Genome sequencing of novel species.</title>
        <authorList>
            <person name="Heo J."/>
            <person name="Kim S.-J."/>
            <person name="Kim J.-S."/>
            <person name="Hong S.-B."/>
            <person name="Kwon S.-W."/>
        </authorList>
    </citation>
    <scope>NUCLEOTIDE SEQUENCE [LARGE SCALE GENOMIC DNA]</scope>
    <source>
        <strain evidence="4 5">F39-2</strain>
    </source>
</reference>
<accession>A0A7L5DZD0</accession>
<dbReference type="RefSeq" id="WP_169606385.1">
    <property type="nucleotide sequence ID" value="NZ_CP051682.1"/>
</dbReference>
<evidence type="ECO:0000313" key="5">
    <source>
        <dbReference type="Proteomes" id="UP000503278"/>
    </source>
</evidence>
<organism evidence="4 5">
    <name type="scientific">Mucilaginibacter robiniae</name>
    <dbReference type="NCBI Taxonomy" id="2728022"/>
    <lineage>
        <taxon>Bacteria</taxon>
        <taxon>Pseudomonadati</taxon>
        <taxon>Bacteroidota</taxon>
        <taxon>Sphingobacteriia</taxon>
        <taxon>Sphingobacteriales</taxon>
        <taxon>Sphingobacteriaceae</taxon>
        <taxon>Mucilaginibacter</taxon>
    </lineage>
</organism>
<dbReference type="KEGG" id="mrob:HH214_05530"/>
<dbReference type="EMBL" id="CP051682">
    <property type="protein sequence ID" value="QJD95369.1"/>
    <property type="molecule type" value="Genomic_DNA"/>
</dbReference>
<proteinExistence type="predicted"/>
<name>A0A7L5DZD0_9SPHI</name>
<sequence>MIKHLLTFLLLFTVLAAVSQRKTAQPKKATGQKKSIVQLIKSASTQGIKINGEDVYKVYKGTFQQEYSILSSDSAYFYPQKNAFDAFGHVRIKQGDTLNVYSDKLNYDGNTHTALLTDNVRLVDKDATLSTNYLTYNTATRTGTYTGGGKLVNKQNTLVSQNGYYYANTRDAYFRYNVVLTTNDAVINTDTLRYNSGSRIAYFLGPTNIIGKKDKDNLYTENGIYNTITEQASFGKKNLYTQGTKTLKGDSLFYDRLKGYGRAVKNITFNDEEQKITMRGDLGTYYKADEHTVVTKNAYVIIVTEEKDTTKTDSTVRPLTPTGKKSKPATVKNTPPPNTIPVKSIKATAKNQLPANVKDSLLNAVRTRVPVQIKDSLLANKQVKALAQAKPGLPANVKVPAPTNAQIKSVADEAKKLSLADTLKGKAITGKKPKTSTPTDTVKLAKAPAKTKLDSIYIGADTLETKIITYKAQKDLQEKMRKAGIKDTTFKNKATTAVPTKKKIQLSTAKNLIMPPSPSIIRTDTSYYHRDYFGLPRKQAVDTTQKKKATPPKVVKASSLKKQTLDSVYLTREINLSDTARVRILSAHHDVKIFKSDLQAVSDSMFYSNSDSIMRCYVHPMFWTQGSQLSGDTIHLQLQNKKLNNMNIFLSGFIVNIENNDSTHFNQLAGKRMRGYFVDNKLQRVFVDGNAESIYFNRDSGKVTDMVRSLGSRIRINFRDNKAVNLAVFTKPENKYGSLESFPEDDRILRGFIWKPKDRPVSKDAVIHRTRRKLSGEKEAPAKTPSHSSSPPAKGGTPPPALPTKGQPRLKPPPKDSVSTKPAVRDTIKAVKP</sequence>
<feature type="region of interest" description="Disordered" evidence="1">
    <location>
        <begin position="311"/>
        <end position="339"/>
    </location>
</feature>
<dbReference type="Proteomes" id="UP000503278">
    <property type="component" value="Chromosome"/>
</dbReference>
<evidence type="ECO:0000256" key="2">
    <source>
        <dbReference type="SAM" id="SignalP"/>
    </source>
</evidence>
<gene>
    <name evidence="4" type="ORF">HH214_05530</name>
</gene>
<feature type="chain" id="PRO_5029813232" description="Organic solvent tolerance-like N-terminal domain-containing protein" evidence="2">
    <location>
        <begin position="25"/>
        <end position="833"/>
    </location>
</feature>
<evidence type="ECO:0000259" key="3">
    <source>
        <dbReference type="Pfam" id="PF13100"/>
    </source>
</evidence>
<keyword evidence="5" id="KW-1185">Reference proteome</keyword>
<feature type="compositionally biased region" description="Basic and acidic residues" evidence="1">
    <location>
        <begin position="823"/>
        <end position="833"/>
    </location>
</feature>
<protein>
    <recommendedName>
        <fullName evidence="3">Organic solvent tolerance-like N-terminal domain-containing protein</fullName>
    </recommendedName>
</protein>
<evidence type="ECO:0000313" key="4">
    <source>
        <dbReference type="EMBL" id="QJD95369.1"/>
    </source>
</evidence>
<feature type="domain" description="Organic solvent tolerance-like N-terminal" evidence="3">
    <location>
        <begin position="35"/>
        <end position="190"/>
    </location>
</feature>
<keyword evidence="2" id="KW-0732">Signal</keyword>
<evidence type="ECO:0000256" key="1">
    <source>
        <dbReference type="SAM" id="MobiDB-lite"/>
    </source>
</evidence>
<dbReference type="AlphaFoldDB" id="A0A7L5DZD0"/>
<dbReference type="Pfam" id="PF13100">
    <property type="entry name" value="OstA_2"/>
    <property type="match status" value="1"/>
</dbReference>
<feature type="signal peptide" evidence="2">
    <location>
        <begin position="1"/>
        <end position="24"/>
    </location>
</feature>
<dbReference type="Gene3D" id="2.60.450.10">
    <property type="entry name" value="Lipopolysaccharide (LPS) transport protein A like domain"/>
    <property type="match status" value="1"/>
</dbReference>